<accession>W6JVM5</accession>
<evidence type="ECO:0000313" key="6">
    <source>
        <dbReference type="Proteomes" id="UP000035763"/>
    </source>
</evidence>
<evidence type="ECO:0000256" key="1">
    <source>
        <dbReference type="ARBA" id="ARBA00022676"/>
    </source>
</evidence>
<dbReference type="CDD" id="cd03794">
    <property type="entry name" value="GT4_WbuB-like"/>
    <property type="match status" value="1"/>
</dbReference>
<dbReference type="InterPro" id="IPR001296">
    <property type="entry name" value="Glyco_trans_1"/>
</dbReference>
<evidence type="ECO:0000313" key="5">
    <source>
        <dbReference type="EMBL" id="CCH73067.1"/>
    </source>
</evidence>
<name>W6JVM5_9MICO</name>
<keyword evidence="2 5" id="KW-0808">Transferase</keyword>
<dbReference type="SUPFAM" id="SSF53756">
    <property type="entry name" value="UDP-Glycosyltransferase/glycogen phosphorylase"/>
    <property type="match status" value="1"/>
</dbReference>
<dbReference type="STRING" id="1193182.BN11_230023"/>
<organism evidence="5 6">
    <name type="scientific">Nostocoides australiense Ben110</name>
    <dbReference type="NCBI Taxonomy" id="1193182"/>
    <lineage>
        <taxon>Bacteria</taxon>
        <taxon>Bacillati</taxon>
        <taxon>Actinomycetota</taxon>
        <taxon>Actinomycetes</taxon>
        <taxon>Micrococcales</taxon>
        <taxon>Intrasporangiaceae</taxon>
        <taxon>Nostocoides</taxon>
    </lineage>
</organism>
<feature type="domain" description="Glycosyl transferase family 1" evidence="3">
    <location>
        <begin position="218"/>
        <end position="384"/>
    </location>
</feature>
<dbReference type="Proteomes" id="UP000035763">
    <property type="component" value="Unassembled WGS sequence"/>
</dbReference>
<dbReference type="RefSeq" id="WP_083433470.1">
    <property type="nucleotide sequence ID" value="NZ_HG764815.1"/>
</dbReference>
<dbReference type="EMBL" id="CAJA01000146">
    <property type="protein sequence ID" value="CCH73067.1"/>
    <property type="molecule type" value="Genomic_DNA"/>
</dbReference>
<dbReference type="Gene3D" id="3.40.50.2000">
    <property type="entry name" value="Glycogen Phosphorylase B"/>
    <property type="match status" value="2"/>
</dbReference>
<sequence>MILGHVRLVTQWWPPEPVTLPLWIAQGLRDCGWDVDVITGVPNYPDGKVAPGYASHRYQREDSQGFKVTRTPLYPSHDTSPTKRLANYISWAVSASLMAIASHQPDVHFVYGTPATASLPAILARIFRRTPYIVTVQDIWPDSVVQSEITQSSPIARIAEKGLTAFVGQMYKRASAIVVISPGARSLLASRGVPEEKIHHIYNWIDEKLFYPRRRVTTIRNRFTEDRNEFLILYAGNIGTAQDLETAVRAICLTPPHVKLLIAGDGVEESKVRRLADAIAPNRITFLGRVPQAEIAEISSVVDAQLVILQDKPLYRTTMPSKVQAILASGTPAIVSVGGDASDLINGAEAGMTASPGDPHSLAEAILNLSKLPENERLQMGERGVAYYQEHMSKRVGAARLTELLIAGIGDREKKSRN</sequence>
<proteinExistence type="predicted"/>
<dbReference type="AlphaFoldDB" id="W6JVM5"/>
<dbReference type="OrthoDB" id="3180470at2"/>
<dbReference type="Pfam" id="PF00534">
    <property type="entry name" value="Glycos_transf_1"/>
    <property type="match status" value="1"/>
</dbReference>
<keyword evidence="1" id="KW-0328">Glycosyltransferase</keyword>
<dbReference type="PANTHER" id="PTHR12526:SF609">
    <property type="entry name" value="LIPOPOLYSACCHARIDE BIOSYNTHESIS PROTEIN"/>
    <property type="match status" value="1"/>
</dbReference>
<protein>
    <submittedName>
        <fullName evidence="5">Undecaprenyl-phosphate galactose phosphotransferase</fullName>
        <ecNumber evidence="5">2.7.8.6</ecNumber>
    </submittedName>
</protein>
<evidence type="ECO:0000259" key="3">
    <source>
        <dbReference type="Pfam" id="PF00534"/>
    </source>
</evidence>
<gene>
    <name evidence="5" type="ORF">BN11_230023</name>
</gene>
<dbReference type="GO" id="GO:0047360">
    <property type="term" value="F:undecaprenyl-phosphate galactose phosphotransferase activity"/>
    <property type="evidence" value="ECO:0007669"/>
    <property type="project" value="UniProtKB-EC"/>
</dbReference>
<dbReference type="Pfam" id="PF13579">
    <property type="entry name" value="Glyco_trans_4_4"/>
    <property type="match status" value="1"/>
</dbReference>
<dbReference type="PANTHER" id="PTHR12526">
    <property type="entry name" value="GLYCOSYLTRANSFERASE"/>
    <property type="match status" value="1"/>
</dbReference>
<dbReference type="GO" id="GO:0016757">
    <property type="term" value="F:glycosyltransferase activity"/>
    <property type="evidence" value="ECO:0007669"/>
    <property type="project" value="UniProtKB-KW"/>
</dbReference>
<comment type="caution">
    <text evidence="5">The sequence shown here is derived from an EMBL/GenBank/DDBJ whole genome shotgun (WGS) entry which is preliminary data.</text>
</comment>
<dbReference type="EC" id="2.7.8.6" evidence="5"/>
<evidence type="ECO:0000259" key="4">
    <source>
        <dbReference type="Pfam" id="PF13579"/>
    </source>
</evidence>
<reference evidence="5 6" key="1">
    <citation type="journal article" date="2013" name="ISME J.">
        <title>A metabolic model for members of the genus Tetrasphaera involved in enhanced biological phosphorus removal.</title>
        <authorList>
            <person name="Kristiansen R."/>
            <person name="Nguyen H.T.T."/>
            <person name="Saunders A.M."/>
            <person name="Nielsen J.L."/>
            <person name="Wimmer R."/>
            <person name="Le V.Q."/>
            <person name="McIlroy S.J."/>
            <person name="Petrovski S."/>
            <person name="Seviour R.J."/>
            <person name="Calteau A."/>
            <person name="Nielsen K.L."/>
            <person name="Nielsen P.H."/>
        </authorList>
    </citation>
    <scope>NUCLEOTIDE SEQUENCE [LARGE SCALE GENOMIC DNA]</scope>
    <source>
        <strain evidence="5 6">Ben110</strain>
    </source>
</reference>
<feature type="domain" description="Glycosyltransferase subfamily 4-like N-terminal" evidence="4">
    <location>
        <begin position="23"/>
        <end position="204"/>
    </location>
</feature>
<keyword evidence="6" id="KW-1185">Reference proteome</keyword>
<dbReference type="InterPro" id="IPR028098">
    <property type="entry name" value="Glyco_trans_4-like_N"/>
</dbReference>
<evidence type="ECO:0000256" key="2">
    <source>
        <dbReference type="ARBA" id="ARBA00022679"/>
    </source>
</evidence>